<dbReference type="Proteomes" id="UP000192796">
    <property type="component" value="Unassembled WGS sequence"/>
</dbReference>
<evidence type="ECO:0000313" key="5">
    <source>
        <dbReference type="EMBL" id="OQP56868.1"/>
    </source>
</evidence>
<keyword evidence="2" id="KW-0472">Membrane</keyword>
<organism evidence="5 6">
    <name type="scientific">Niastella vici</name>
    <dbReference type="NCBI Taxonomy" id="1703345"/>
    <lineage>
        <taxon>Bacteria</taxon>
        <taxon>Pseudomonadati</taxon>
        <taxon>Bacteroidota</taxon>
        <taxon>Chitinophagia</taxon>
        <taxon>Chitinophagales</taxon>
        <taxon>Chitinophagaceae</taxon>
        <taxon>Niastella</taxon>
    </lineage>
</organism>
<accession>A0A1V9FES9</accession>
<reference evidence="5 6" key="1">
    <citation type="submission" date="2016-03" db="EMBL/GenBank/DDBJ databases">
        <title>Niastella vici sp. nov., isolated from farmland soil.</title>
        <authorList>
            <person name="Chen L."/>
            <person name="Wang D."/>
            <person name="Yang S."/>
            <person name="Wang G."/>
        </authorList>
    </citation>
    <scope>NUCLEOTIDE SEQUENCE [LARGE SCALE GENOMIC DNA]</scope>
    <source>
        <strain evidence="5 6">DJ57</strain>
    </source>
</reference>
<evidence type="ECO:0000256" key="3">
    <source>
        <dbReference type="SAM" id="MobiDB-lite"/>
    </source>
</evidence>
<dbReference type="STRING" id="1703345.A3860_09805"/>
<evidence type="ECO:0000259" key="4">
    <source>
        <dbReference type="Pfam" id="PF01103"/>
    </source>
</evidence>
<evidence type="ECO:0000256" key="2">
    <source>
        <dbReference type="ARBA" id="ARBA00023136"/>
    </source>
</evidence>
<dbReference type="GO" id="GO:0019867">
    <property type="term" value="C:outer membrane"/>
    <property type="evidence" value="ECO:0007669"/>
    <property type="project" value="InterPro"/>
</dbReference>
<dbReference type="Gene3D" id="2.40.160.50">
    <property type="entry name" value="membrane protein fhac: a member of the omp85/tpsb transporter family"/>
    <property type="match status" value="1"/>
</dbReference>
<comment type="subcellular location">
    <subcellularLocation>
        <location evidence="1">Membrane</location>
    </subcellularLocation>
</comment>
<dbReference type="InterPro" id="IPR000184">
    <property type="entry name" value="Bac_surfAg_D15"/>
</dbReference>
<feature type="region of interest" description="Disordered" evidence="3">
    <location>
        <begin position="9"/>
        <end position="34"/>
    </location>
</feature>
<name>A0A1V9FES9_9BACT</name>
<feature type="compositionally biased region" description="Polar residues" evidence="3">
    <location>
        <begin position="10"/>
        <end position="32"/>
    </location>
</feature>
<sequence length="405" mass="45892">MPVMLLGLKNNGQTPLPQRPVSQNAVDTSSPAKTKEKDMGDVLLHLFYPHKPLPADSTEVKDTKKHFSLVPAVGYTLQTGFAGLVSGNMAWYNDIAGDAKISSISTNVTYSQYRQIMIPFQINLWTKGNRYNIITDFRFIKYPSVIYGLGGDSDPNQGYTIDFSGIKVHQTVMRALGGDFYVGLGYYFDKIWHIRATDSLSDDLKEQLKQTLHRKETASGFALRFLYDSRLNQINPQQGIYFNIVYRNNLKGLGSYSNWQSLLIDSRTYLHFPRQSHNVLSFWLMDWLTLDGSPPYLLLPSTGWDDNYNSGRGYIQGRYRGNNMQYFESEYRFGITRNGLIGGVAFVNLQHFSNEISDAFSTYFPGYGLGLRIKLNKHSGANLCIDYGFGQNGSRGFFVNLGEIF</sequence>
<dbReference type="Pfam" id="PF01103">
    <property type="entry name" value="Omp85"/>
    <property type="match status" value="1"/>
</dbReference>
<gene>
    <name evidence="5" type="ORF">A3860_09805</name>
</gene>
<protein>
    <recommendedName>
        <fullName evidence="4">Bacterial surface antigen (D15) domain-containing protein</fullName>
    </recommendedName>
</protein>
<comment type="caution">
    <text evidence="5">The sequence shown here is derived from an EMBL/GenBank/DDBJ whole genome shotgun (WGS) entry which is preliminary data.</text>
</comment>
<proteinExistence type="predicted"/>
<dbReference type="EMBL" id="LVYD01000124">
    <property type="protein sequence ID" value="OQP56868.1"/>
    <property type="molecule type" value="Genomic_DNA"/>
</dbReference>
<keyword evidence="6" id="KW-1185">Reference proteome</keyword>
<dbReference type="AlphaFoldDB" id="A0A1V9FES9"/>
<evidence type="ECO:0000313" key="6">
    <source>
        <dbReference type="Proteomes" id="UP000192796"/>
    </source>
</evidence>
<feature type="domain" description="Bacterial surface antigen (D15)" evidence="4">
    <location>
        <begin position="103"/>
        <end position="405"/>
    </location>
</feature>
<evidence type="ECO:0000256" key="1">
    <source>
        <dbReference type="ARBA" id="ARBA00004370"/>
    </source>
</evidence>